<evidence type="ECO:0000259" key="1">
    <source>
        <dbReference type="Pfam" id="PF07929"/>
    </source>
</evidence>
<dbReference type="Proteomes" id="UP000242999">
    <property type="component" value="Unassembled WGS sequence"/>
</dbReference>
<keyword evidence="3" id="KW-1185">Reference proteome</keyword>
<dbReference type="SUPFAM" id="SSF159941">
    <property type="entry name" value="MM3350-like"/>
    <property type="match status" value="1"/>
</dbReference>
<name>A0A1H6SF37_9GAMM</name>
<dbReference type="PANTHER" id="PTHR41878:SF1">
    <property type="entry name" value="TNPR PROTEIN"/>
    <property type="match status" value="1"/>
</dbReference>
<evidence type="ECO:0000313" key="3">
    <source>
        <dbReference type="Proteomes" id="UP000242999"/>
    </source>
</evidence>
<dbReference type="STRING" id="64971.SAMN05421831_1073"/>
<gene>
    <name evidence="2" type="ORF">SAMN05421831_1073</name>
</gene>
<reference evidence="3" key="1">
    <citation type="submission" date="2016-10" db="EMBL/GenBank/DDBJ databases">
        <authorList>
            <person name="Varghese N."/>
            <person name="Submissions S."/>
        </authorList>
    </citation>
    <scope>NUCLEOTIDE SEQUENCE [LARGE SCALE GENOMIC DNA]</scope>
    <source>
        <strain evidence="3">DSM 7165</strain>
    </source>
</reference>
<dbReference type="EMBL" id="FNYH01000007">
    <property type="protein sequence ID" value="SEI66553.1"/>
    <property type="molecule type" value="Genomic_DNA"/>
</dbReference>
<organism evidence="2 3">
    <name type="scientific">Allopseudospirillum japonicum</name>
    <dbReference type="NCBI Taxonomy" id="64971"/>
    <lineage>
        <taxon>Bacteria</taxon>
        <taxon>Pseudomonadati</taxon>
        <taxon>Pseudomonadota</taxon>
        <taxon>Gammaproteobacteria</taxon>
        <taxon>Oceanospirillales</taxon>
        <taxon>Oceanospirillaceae</taxon>
        <taxon>Allopseudospirillum</taxon>
    </lineage>
</organism>
<dbReference type="RefSeq" id="WP_093309565.1">
    <property type="nucleotide sequence ID" value="NZ_FNYH01000007.1"/>
</dbReference>
<dbReference type="InterPro" id="IPR024047">
    <property type="entry name" value="MM3350-like_sf"/>
</dbReference>
<sequence length="191" mass="22783">MSNLVTLRHLFQIKVSLHEARPPIWRRLLVTDTLSLASFHQVLQIAMGWENYHEHQFIYHHEVIGDLDPFSRFTWAAEQKTRLRDLLKYEGDWLTYEYDFGCSWLHDITLEQILTYDLKRAPLYCKAGRRACPPENCGGAWGFEALLDAYTHPQHPDYQDILQLLPDKFDPSHFDRHQVNYRLRQLKLNYL</sequence>
<accession>A0A1H6SF37</accession>
<evidence type="ECO:0000313" key="2">
    <source>
        <dbReference type="EMBL" id="SEI66553.1"/>
    </source>
</evidence>
<feature type="domain" description="Plasmid pRiA4b Orf3-like" evidence="1">
    <location>
        <begin position="10"/>
        <end position="177"/>
    </location>
</feature>
<protein>
    <submittedName>
        <fullName evidence="2">PRiA4b ORF-3-like protein</fullName>
    </submittedName>
</protein>
<dbReference type="PANTHER" id="PTHR41878">
    <property type="entry name" value="LEXA REPRESSOR-RELATED"/>
    <property type="match status" value="1"/>
</dbReference>
<dbReference type="AlphaFoldDB" id="A0A1H6SF37"/>
<proteinExistence type="predicted"/>
<dbReference type="Pfam" id="PF07929">
    <property type="entry name" value="PRiA4_ORF3"/>
    <property type="match status" value="1"/>
</dbReference>
<dbReference type="Gene3D" id="3.10.290.30">
    <property type="entry name" value="MM3350-like"/>
    <property type="match status" value="1"/>
</dbReference>
<dbReference type="InterPro" id="IPR012912">
    <property type="entry name" value="Plasmid_pRiA4b_Orf3-like"/>
</dbReference>
<dbReference type="OrthoDB" id="9816539at2"/>